<evidence type="ECO:0000313" key="3">
    <source>
        <dbReference type="Proteomes" id="UP001501565"/>
    </source>
</evidence>
<sequence>MYGMVNRAIKDYLITRYGNTLWETVLQHSQATEESFLSMSQYPDELTVSLLVEAAKATDQDIEKTLQDVGEFWVEFALNSNYGALLRATGNTIREVLENLDNLHSRLVSAFPELTPPSFWCSDTRHPNTRQPDSEYLEALELHYFSQREGLSNFVIGLVSGIAKMCNEDCRVTLLRNRKDLTDHDTFLVEYSTSNQ</sequence>
<dbReference type="PANTHER" id="PTHR45655">
    <property type="entry name" value="GUANYLATE CYCLASE SOLUBLE SUBUNIT BETA-2"/>
    <property type="match status" value="1"/>
</dbReference>
<dbReference type="InterPro" id="IPR011644">
    <property type="entry name" value="Heme_NO-bd"/>
</dbReference>
<dbReference type="Proteomes" id="UP001501565">
    <property type="component" value="Unassembled WGS sequence"/>
</dbReference>
<protein>
    <submittedName>
        <fullName evidence="2">Heme NO-binding domain-containing protein</fullName>
    </submittedName>
</protein>
<reference evidence="3" key="1">
    <citation type="journal article" date="2019" name="Int. J. Syst. Evol. Microbiol.">
        <title>The Global Catalogue of Microorganisms (GCM) 10K type strain sequencing project: providing services to taxonomists for standard genome sequencing and annotation.</title>
        <authorList>
            <consortium name="The Broad Institute Genomics Platform"/>
            <consortium name="The Broad Institute Genome Sequencing Center for Infectious Disease"/>
            <person name="Wu L."/>
            <person name="Ma J."/>
        </authorList>
    </citation>
    <scope>NUCLEOTIDE SEQUENCE [LARGE SCALE GENOMIC DNA]</scope>
    <source>
        <strain evidence="3">JCM 17551</strain>
    </source>
</reference>
<gene>
    <name evidence="2" type="ORF">GCM10022277_07680</name>
</gene>
<dbReference type="RefSeq" id="WP_344795655.1">
    <property type="nucleotide sequence ID" value="NZ_BAABBN010000004.1"/>
</dbReference>
<dbReference type="InterPro" id="IPR038158">
    <property type="entry name" value="H-NOX_domain_sf"/>
</dbReference>
<dbReference type="PANTHER" id="PTHR45655:SF13">
    <property type="entry name" value="SOLUBLE GUANYLATE CYCLASE GCY-32-RELATED"/>
    <property type="match status" value="1"/>
</dbReference>
<dbReference type="InterPro" id="IPR024096">
    <property type="entry name" value="NO_sig/Golgi_transp_ligand-bd"/>
</dbReference>
<keyword evidence="3" id="KW-1185">Reference proteome</keyword>
<accession>A0ABP7M9V0</accession>
<comment type="caution">
    <text evidence="2">The sequence shown here is derived from an EMBL/GenBank/DDBJ whole genome shotgun (WGS) entry which is preliminary data.</text>
</comment>
<dbReference type="EMBL" id="BAABBN010000004">
    <property type="protein sequence ID" value="GAA3915517.1"/>
    <property type="molecule type" value="Genomic_DNA"/>
</dbReference>
<evidence type="ECO:0000259" key="1">
    <source>
        <dbReference type="Pfam" id="PF07700"/>
    </source>
</evidence>
<organism evidence="2 3">
    <name type="scientific">Litoribacillus peritrichatus</name>
    <dbReference type="NCBI Taxonomy" id="718191"/>
    <lineage>
        <taxon>Bacteria</taxon>
        <taxon>Pseudomonadati</taxon>
        <taxon>Pseudomonadota</taxon>
        <taxon>Gammaproteobacteria</taxon>
        <taxon>Oceanospirillales</taxon>
        <taxon>Oceanospirillaceae</taxon>
        <taxon>Litoribacillus</taxon>
    </lineage>
</organism>
<name>A0ABP7M9V0_9GAMM</name>
<proteinExistence type="predicted"/>
<feature type="domain" description="Heme NO-binding" evidence="1">
    <location>
        <begin position="2"/>
        <end position="173"/>
    </location>
</feature>
<evidence type="ECO:0000313" key="2">
    <source>
        <dbReference type="EMBL" id="GAA3915517.1"/>
    </source>
</evidence>
<dbReference type="Gene3D" id="3.90.1520.10">
    <property type="entry name" value="H-NOX domain"/>
    <property type="match status" value="1"/>
</dbReference>
<dbReference type="SUPFAM" id="SSF111126">
    <property type="entry name" value="Ligand-binding domain in the NO signalling and Golgi transport"/>
    <property type="match status" value="1"/>
</dbReference>
<dbReference type="Pfam" id="PF07700">
    <property type="entry name" value="HNOB"/>
    <property type="match status" value="1"/>
</dbReference>